<protein>
    <submittedName>
        <fullName evidence="1">Uncharacterized protein</fullName>
    </submittedName>
</protein>
<proteinExistence type="predicted"/>
<name>A0A834P2R9_VESPE</name>
<gene>
    <name evidence="1" type="ORF">H0235_008279</name>
</gene>
<dbReference type="EMBL" id="JACSDY010000006">
    <property type="protein sequence ID" value="KAF7425841.1"/>
    <property type="molecule type" value="Genomic_DNA"/>
</dbReference>
<sequence>MRKPKKNFLLGIFPINTRGKVRGARSYVNIGDGVWGLGYYRAFGLKLVDTVIRPNSVCKTMQLQTRLARNMRFHVSSSSVERRGEEESRRGGVGVGVEARAKGGGEKGWWRWSSEWSIQRCNNFCTEMLRLYVLVSQQNNRRNGKEERVEHHLRKHHVWYIERLIGRDELLHGDPFRETVDRTLKERTGWSSAGCLGLLNEPTRQRKQKCAASEALAMTSRVD</sequence>
<dbReference type="AlphaFoldDB" id="A0A834P2R9"/>
<evidence type="ECO:0000313" key="2">
    <source>
        <dbReference type="Proteomes" id="UP000600918"/>
    </source>
</evidence>
<dbReference type="Proteomes" id="UP000600918">
    <property type="component" value="Unassembled WGS sequence"/>
</dbReference>
<reference evidence="1" key="1">
    <citation type="journal article" date="2020" name="G3 (Bethesda)">
        <title>High-Quality Assemblies for Three Invasive Social Wasps from the &lt;i&gt;Vespula&lt;/i&gt; Genus.</title>
        <authorList>
            <person name="Harrop T.W.R."/>
            <person name="Guhlin J."/>
            <person name="McLaughlin G.M."/>
            <person name="Permina E."/>
            <person name="Stockwell P."/>
            <person name="Gilligan J."/>
            <person name="Le Lec M.F."/>
            <person name="Gruber M.A.M."/>
            <person name="Quinn O."/>
            <person name="Lovegrove M."/>
            <person name="Duncan E.J."/>
            <person name="Remnant E.J."/>
            <person name="Van Eeckhoven J."/>
            <person name="Graham B."/>
            <person name="Knapp R.A."/>
            <person name="Langford K.W."/>
            <person name="Kronenberg Z."/>
            <person name="Press M.O."/>
            <person name="Eacker S.M."/>
            <person name="Wilson-Rankin E.E."/>
            <person name="Purcell J."/>
            <person name="Lester P.J."/>
            <person name="Dearden P.K."/>
        </authorList>
    </citation>
    <scope>NUCLEOTIDE SEQUENCE</scope>
    <source>
        <strain evidence="1">Volc-1</strain>
    </source>
</reference>
<accession>A0A834P2R9</accession>
<comment type="caution">
    <text evidence="1">The sequence shown here is derived from an EMBL/GenBank/DDBJ whole genome shotgun (WGS) entry which is preliminary data.</text>
</comment>
<organism evidence="1 2">
    <name type="scientific">Vespula pensylvanica</name>
    <name type="common">Western yellow jacket</name>
    <name type="synonym">Wasp</name>
    <dbReference type="NCBI Taxonomy" id="30213"/>
    <lineage>
        <taxon>Eukaryota</taxon>
        <taxon>Metazoa</taxon>
        <taxon>Ecdysozoa</taxon>
        <taxon>Arthropoda</taxon>
        <taxon>Hexapoda</taxon>
        <taxon>Insecta</taxon>
        <taxon>Pterygota</taxon>
        <taxon>Neoptera</taxon>
        <taxon>Endopterygota</taxon>
        <taxon>Hymenoptera</taxon>
        <taxon>Apocrita</taxon>
        <taxon>Aculeata</taxon>
        <taxon>Vespoidea</taxon>
        <taxon>Vespidae</taxon>
        <taxon>Vespinae</taxon>
        <taxon>Vespula</taxon>
    </lineage>
</organism>
<evidence type="ECO:0000313" key="1">
    <source>
        <dbReference type="EMBL" id="KAF7425841.1"/>
    </source>
</evidence>
<keyword evidence="2" id="KW-1185">Reference proteome</keyword>